<dbReference type="KEGG" id="oml:112148895"/>
<dbReference type="GO" id="GO:0103068">
    <property type="term" value="F:leukotriene C4 gamma-glutamyl transferase activity"/>
    <property type="evidence" value="ECO:0007669"/>
    <property type="project" value="UniProtKB-EC"/>
</dbReference>
<reference evidence="5" key="2">
    <citation type="submission" date="2025-09" db="UniProtKB">
        <authorList>
            <consortium name="Ensembl"/>
        </authorList>
    </citation>
    <scope>IDENTIFICATION</scope>
</reference>
<dbReference type="InterPro" id="IPR000101">
    <property type="entry name" value="GGT_peptidase"/>
</dbReference>
<dbReference type="GO" id="GO:0005886">
    <property type="term" value="C:plasma membrane"/>
    <property type="evidence" value="ECO:0007669"/>
    <property type="project" value="TreeGrafter"/>
</dbReference>
<dbReference type="PANTHER" id="PTHR11686">
    <property type="entry name" value="GAMMA GLUTAMYL TRANSPEPTIDASE"/>
    <property type="match status" value="1"/>
</dbReference>
<feature type="binding site" evidence="3">
    <location>
        <position position="426"/>
    </location>
    <ligand>
        <name>L-glutamate</name>
        <dbReference type="ChEBI" id="CHEBI:29985"/>
    </ligand>
</feature>
<dbReference type="InterPro" id="IPR043138">
    <property type="entry name" value="GGT_lsub"/>
</dbReference>
<dbReference type="GO" id="GO:0036374">
    <property type="term" value="F:glutathione hydrolase activity"/>
    <property type="evidence" value="ECO:0007669"/>
    <property type="project" value="UniProtKB-UniRule"/>
</dbReference>
<dbReference type="PaxDb" id="30732-ENSOMEP00000031989"/>
<dbReference type="OMA" id="IMERYEM"/>
<comment type="function">
    <text evidence="4">Cleaves the gamma-glutamyl peptide bond of glutathione and glutathione conjugates.</text>
</comment>
<dbReference type="PANTHER" id="PTHR11686:SF19">
    <property type="entry name" value="GLUTATHIONE HYDROLASE 5 PROENZYME"/>
    <property type="match status" value="1"/>
</dbReference>
<dbReference type="OrthoDB" id="1081007at2759"/>
<comment type="catalytic activity">
    <reaction evidence="4">
        <text>glutathione + H2O = L-cysteinylglycine + L-glutamate</text>
        <dbReference type="Rhea" id="RHEA:28807"/>
        <dbReference type="ChEBI" id="CHEBI:15377"/>
        <dbReference type="ChEBI" id="CHEBI:29985"/>
        <dbReference type="ChEBI" id="CHEBI:57925"/>
        <dbReference type="ChEBI" id="CHEBI:61694"/>
        <dbReference type="EC" id="3.4.19.13"/>
    </reaction>
</comment>
<dbReference type="Ensembl" id="ENSOMET00000023740.1">
    <property type="protein sequence ID" value="ENSOMEP00000031989.1"/>
    <property type="gene ID" value="ENSOMEG00000017127.1"/>
</dbReference>
<comment type="pathway">
    <text evidence="4">Sulfur metabolism; glutathione metabolism.</text>
</comment>
<dbReference type="Pfam" id="PF01019">
    <property type="entry name" value="G_glu_transpept"/>
    <property type="match status" value="1"/>
</dbReference>
<evidence type="ECO:0000256" key="4">
    <source>
        <dbReference type="RuleBase" id="RU368068"/>
    </source>
</evidence>
<accession>A0A3B3DRD0</accession>
<dbReference type="GeneID" id="112148895"/>
<dbReference type="GO" id="GO:0006751">
    <property type="term" value="P:glutathione catabolic process"/>
    <property type="evidence" value="ECO:0007669"/>
    <property type="project" value="UniProtKB-UniRule"/>
</dbReference>
<dbReference type="InterPro" id="IPR043137">
    <property type="entry name" value="GGT_ssub_C"/>
</dbReference>
<keyword evidence="4" id="KW-0012">Acyltransferase</keyword>
<keyword evidence="4" id="KW-0812">Transmembrane</keyword>
<evidence type="ECO:0000256" key="1">
    <source>
        <dbReference type="ARBA" id="ARBA00009381"/>
    </source>
</evidence>
<comment type="similarity">
    <text evidence="1">Belongs to the gamma-glutamyltransferase family.</text>
</comment>
<sequence>MARSKAKVYVCLSLILIGVIAAIVCIVLFVKREDPESTKCPNGTFSKAAVATDSKICSEIGNDILTKGGSAVDAAIAALLCTFLVNPHSAGIGGGSIFTVMDSSGGVKIINSREEPPKKVKSNLLESCPEKSPTDLKWIGVPGEIRGYEMAHQLYGKLPWADLFQPTIKLARQGVPVSDILHSHIKNIPNSKETQFLRQLFTDDNNNLLQTGDIVKFEKLADTLEMIAKQGADVFYNGKIAEDLVQDVKAAGGTLDLEDLASYNATLTDAWNVSMGEYQMYFPPPPAGGSLLTLILNIMKGYQLNPDTLTGKEKTLFYHRYIESFKFANGLRKYIQDPRFTSEKRANQFTEEGFANYVRNLITDNRTHDLQYYNVTPHLDSIGTTHVSVLHEDGSAVALTSSVNTIFGSMVMSPRTGIILNNQLKDFCGGADSVLPGKRPPSSMSPTVMKSKSKMLVIGGSGGNMITTGVSSVLIHHLWLGKSLEDAIKNSIVFVDSNNELEFEPAFDKDVMEALKALGHKQASTDILIHSVNAIEKKDGCIFAVSDPRKKGGPDGY</sequence>
<dbReference type="Gene3D" id="1.10.246.130">
    <property type="match status" value="1"/>
</dbReference>
<dbReference type="AlphaFoldDB" id="A0A3B3DRD0"/>
<feature type="binding site" evidence="3">
    <location>
        <position position="113"/>
    </location>
    <ligand>
        <name>L-glutamate</name>
        <dbReference type="ChEBI" id="CHEBI:29985"/>
    </ligand>
</feature>
<keyword evidence="4" id="KW-0808">Transferase</keyword>
<feature type="binding site" evidence="3">
    <location>
        <begin position="442"/>
        <end position="443"/>
    </location>
    <ligand>
        <name>L-glutamate</name>
        <dbReference type="ChEBI" id="CHEBI:29985"/>
    </ligand>
</feature>
<dbReference type="GO" id="GO:0006954">
    <property type="term" value="P:inflammatory response"/>
    <property type="evidence" value="ECO:0007669"/>
    <property type="project" value="TreeGrafter"/>
</dbReference>
<dbReference type="SUPFAM" id="SSF56235">
    <property type="entry name" value="N-terminal nucleophile aminohydrolases (Ntn hydrolases)"/>
    <property type="match status" value="1"/>
</dbReference>
<feature type="active site" description="Nucleophile" evidence="2">
    <location>
        <position position="384"/>
    </location>
</feature>
<dbReference type="EC" id="3.4.19.13" evidence="4"/>
<dbReference type="PRINTS" id="PR01210">
    <property type="entry name" value="GGTRANSPTASE"/>
</dbReference>
<keyword evidence="4" id="KW-0378">Hydrolase</keyword>
<dbReference type="CTD" id="569734"/>
<dbReference type="FunFam" id="1.10.246.130:FF:000001">
    <property type="entry name" value="Gamma-glutamyltransferase 5 isoform 1"/>
    <property type="match status" value="1"/>
</dbReference>
<reference evidence="5" key="1">
    <citation type="submission" date="2025-08" db="UniProtKB">
        <authorList>
            <consortium name="Ensembl"/>
        </authorList>
    </citation>
    <scope>IDENTIFICATION</scope>
</reference>
<dbReference type="STRING" id="30732.ENSOMEP00000031989"/>
<evidence type="ECO:0000313" key="5">
    <source>
        <dbReference type="Ensembl" id="ENSOMEP00000031989.1"/>
    </source>
</evidence>
<proteinExistence type="inferred from homology"/>
<feature type="binding site" evidence="3">
    <location>
        <begin position="402"/>
        <end position="404"/>
    </location>
    <ligand>
        <name>L-glutamate</name>
        <dbReference type="ChEBI" id="CHEBI:29985"/>
    </ligand>
</feature>
<dbReference type="GO" id="GO:0002951">
    <property type="term" value="F:leukotriene-C(4) hydrolase"/>
    <property type="evidence" value="ECO:0007669"/>
    <property type="project" value="TreeGrafter"/>
</dbReference>
<dbReference type="GO" id="GO:1901750">
    <property type="term" value="P:leukotriene D4 biosynthetic process"/>
    <property type="evidence" value="ECO:0007669"/>
    <property type="project" value="TreeGrafter"/>
</dbReference>
<dbReference type="InterPro" id="IPR029055">
    <property type="entry name" value="Ntn_hydrolases_N"/>
</dbReference>
<dbReference type="GeneTree" id="ENSGT00940000155794"/>
<comment type="catalytic activity">
    <reaction evidence="4">
        <text>an N-terminal (5-L-glutamyl)-[peptide] + an alpha-amino acid = 5-L-glutamyl amino acid + an N-terminal L-alpha-aminoacyl-[peptide]</text>
        <dbReference type="Rhea" id="RHEA:23904"/>
        <dbReference type="Rhea" id="RHEA-COMP:9780"/>
        <dbReference type="Rhea" id="RHEA-COMP:9795"/>
        <dbReference type="ChEBI" id="CHEBI:77644"/>
        <dbReference type="ChEBI" id="CHEBI:78597"/>
        <dbReference type="ChEBI" id="CHEBI:78599"/>
        <dbReference type="ChEBI" id="CHEBI:78608"/>
        <dbReference type="EC" id="2.3.2.2"/>
    </reaction>
</comment>
<evidence type="ECO:0000313" key="6">
    <source>
        <dbReference type="Proteomes" id="UP000261560"/>
    </source>
</evidence>
<dbReference type="Proteomes" id="UP000261560">
    <property type="component" value="Unplaced"/>
</dbReference>
<feature type="transmembrane region" description="Helical" evidence="4">
    <location>
        <begin position="7"/>
        <end position="30"/>
    </location>
</feature>
<keyword evidence="4" id="KW-1133">Transmembrane helix</keyword>
<dbReference type="FunFam" id="3.60.20.40:FF:000011">
    <property type="entry name" value="Gamma-glutamyltransferase 5a"/>
    <property type="match status" value="1"/>
</dbReference>
<organism evidence="5 6">
    <name type="scientific">Oryzias melastigma</name>
    <name type="common">Marine medaka</name>
    <dbReference type="NCBI Taxonomy" id="30732"/>
    <lineage>
        <taxon>Eukaryota</taxon>
        <taxon>Metazoa</taxon>
        <taxon>Chordata</taxon>
        <taxon>Craniata</taxon>
        <taxon>Vertebrata</taxon>
        <taxon>Euteleostomi</taxon>
        <taxon>Actinopterygii</taxon>
        <taxon>Neopterygii</taxon>
        <taxon>Teleostei</taxon>
        <taxon>Neoteleostei</taxon>
        <taxon>Acanthomorphata</taxon>
        <taxon>Ovalentaria</taxon>
        <taxon>Atherinomorphae</taxon>
        <taxon>Beloniformes</taxon>
        <taxon>Adrianichthyidae</taxon>
        <taxon>Oryziinae</taxon>
        <taxon>Oryzias</taxon>
    </lineage>
</organism>
<comment type="catalytic activity">
    <reaction evidence="4">
        <text>an S-substituted glutathione + H2O = an S-substituted L-cysteinylglycine + L-glutamate</text>
        <dbReference type="Rhea" id="RHEA:59468"/>
        <dbReference type="ChEBI" id="CHEBI:15377"/>
        <dbReference type="ChEBI" id="CHEBI:29985"/>
        <dbReference type="ChEBI" id="CHEBI:90779"/>
        <dbReference type="ChEBI" id="CHEBI:143103"/>
        <dbReference type="EC" id="3.4.19.13"/>
    </reaction>
</comment>
<evidence type="ECO:0000256" key="2">
    <source>
        <dbReference type="PIRSR" id="PIRSR600101-1"/>
    </source>
</evidence>
<keyword evidence="6" id="KW-1185">Reference proteome</keyword>
<keyword evidence="4" id="KW-0472">Membrane</keyword>
<dbReference type="UniPathway" id="UPA00204"/>
<dbReference type="EC" id="2.3.2.2" evidence="4"/>
<protein>
    <recommendedName>
        <fullName evidence="4">Glutathione hydrolase</fullName>
        <ecNumber evidence="4">2.3.2.2</ecNumber>
        <ecNumber evidence="4">3.4.19.13</ecNumber>
    </recommendedName>
    <alternativeName>
        <fullName evidence="4">Gamma-glutamyltransferase</fullName>
    </alternativeName>
    <alternativeName>
        <fullName evidence="4">Gamma-glutamyltranspeptidase</fullName>
    </alternativeName>
</protein>
<evidence type="ECO:0000256" key="3">
    <source>
        <dbReference type="PIRSR" id="PIRSR600101-2"/>
    </source>
</evidence>
<feature type="binding site" evidence="3">
    <location>
        <position position="463"/>
    </location>
    <ligand>
        <name>L-glutamate</name>
        <dbReference type="ChEBI" id="CHEBI:29985"/>
    </ligand>
</feature>
<comment type="subcellular location">
    <subcellularLocation>
        <location evidence="4">Membrane</location>
        <topology evidence="4">Single-pass type II membrane protein</topology>
    </subcellularLocation>
</comment>
<dbReference type="RefSeq" id="XP_024132081.1">
    <property type="nucleotide sequence ID" value="XM_024276313.2"/>
</dbReference>
<dbReference type="Gene3D" id="3.60.20.40">
    <property type="match status" value="1"/>
</dbReference>
<name>A0A3B3DRD0_ORYME</name>